<dbReference type="EMBL" id="JBANAX010000792">
    <property type="protein sequence ID" value="KAL1193250.1"/>
    <property type="molecule type" value="Genomic_DNA"/>
</dbReference>
<evidence type="ECO:0000313" key="2">
    <source>
        <dbReference type="EMBL" id="KAL1193250.1"/>
    </source>
</evidence>
<reference evidence="2 3" key="1">
    <citation type="submission" date="2024-04" db="EMBL/GenBank/DDBJ databases">
        <title>Genome assembly C_amara_ONT_v2.</title>
        <authorList>
            <person name="Yant L."/>
            <person name="Moore C."/>
            <person name="Slenker M."/>
        </authorList>
    </citation>
    <scope>NUCLEOTIDE SEQUENCE [LARGE SCALE GENOMIC DNA]</scope>
    <source>
        <tissue evidence="2">Leaf</tissue>
    </source>
</reference>
<dbReference type="InterPro" id="IPR002156">
    <property type="entry name" value="RNaseH_domain"/>
</dbReference>
<evidence type="ECO:0000259" key="1">
    <source>
        <dbReference type="Pfam" id="PF13456"/>
    </source>
</evidence>
<sequence length="149" mass="16299">MEPFIIHVFSGFDTGSIVMKMALFEAAWKAFMGWFLQSSDLKFHPQDSTHRHSPPAFVAEALAIIPSMFATQAVGTTSLACFLDCQDLIRLLNAGGPANELQRVMFKFQAFCHMFSSISFRFVALSAFAADTLAKATLVACTTSSFIGV</sequence>
<keyword evidence="3" id="KW-1185">Reference proteome</keyword>
<proteinExistence type="predicted"/>
<comment type="caution">
    <text evidence="2">The sequence shown here is derived from an EMBL/GenBank/DDBJ whole genome shotgun (WGS) entry which is preliminary data.</text>
</comment>
<dbReference type="Pfam" id="PF13456">
    <property type="entry name" value="RVT_3"/>
    <property type="match status" value="1"/>
</dbReference>
<evidence type="ECO:0000313" key="3">
    <source>
        <dbReference type="Proteomes" id="UP001558713"/>
    </source>
</evidence>
<organism evidence="2 3">
    <name type="scientific">Cardamine amara subsp. amara</name>
    <dbReference type="NCBI Taxonomy" id="228776"/>
    <lineage>
        <taxon>Eukaryota</taxon>
        <taxon>Viridiplantae</taxon>
        <taxon>Streptophyta</taxon>
        <taxon>Embryophyta</taxon>
        <taxon>Tracheophyta</taxon>
        <taxon>Spermatophyta</taxon>
        <taxon>Magnoliopsida</taxon>
        <taxon>eudicotyledons</taxon>
        <taxon>Gunneridae</taxon>
        <taxon>Pentapetalae</taxon>
        <taxon>rosids</taxon>
        <taxon>malvids</taxon>
        <taxon>Brassicales</taxon>
        <taxon>Brassicaceae</taxon>
        <taxon>Cardamineae</taxon>
        <taxon>Cardamine</taxon>
    </lineage>
</organism>
<dbReference type="Proteomes" id="UP001558713">
    <property type="component" value="Unassembled WGS sequence"/>
</dbReference>
<dbReference type="AlphaFoldDB" id="A0ABD0ZF00"/>
<feature type="domain" description="RNase H type-1" evidence="1">
    <location>
        <begin position="55"/>
        <end position="136"/>
    </location>
</feature>
<accession>A0ABD0ZF00</accession>
<name>A0ABD0ZF00_CARAN</name>
<protein>
    <recommendedName>
        <fullName evidence="1">RNase H type-1 domain-containing protein</fullName>
    </recommendedName>
</protein>
<gene>
    <name evidence="2" type="ORF">V5N11_017083</name>
</gene>